<feature type="domain" description="Poly A polymerase head" evidence="10">
    <location>
        <begin position="21"/>
        <end position="143"/>
    </location>
</feature>
<evidence type="ECO:0000256" key="7">
    <source>
        <dbReference type="ARBA" id="ARBA00022741"/>
    </source>
</evidence>
<keyword evidence="9" id="KW-0694">RNA-binding</keyword>
<evidence type="ECO:0000313" key="13">
    <source>
        <dbReference type="Proteomes" id="UP001174909"/>
    </source>
</evidence>
<comment type="cofactor">
    <cofactor evidence="1">
        <name>Mg(2+)</name>
        <dbReference type="ChEBI" id="CHEBI:18420"/>
    </cofactor>
</comment>
<keyword evidence="4" id="KW-0819">tRNA processing</keyword>
<evidence type="ECO:0000256" key="2">
    <source>
        <dbReference type="ARBA" id="ARBA00007265"/>
    </source>
</evidence>
<dbReference type="PANTHER" id="PTHR46173:SF1">
    <property type="entry name" value="CCA TRNA NUCLEOTIDYLTRANSFERASE 1, MITOCHONDRIAL"/>
    <property type="match status" value="1"/>
</dbReference>
<keyword evidence="3 9" id="KW-0808">Transferase</keyword>
<feature type="domain" description="tRNA nucleotidyltransferase/poly(A) polymerase RNA and SrmB- binding" evidence="11">
    <location>
        <begin position="179"/>
        <end position="232"/>
    </location>
</feature>
<dbReference type="InterPro" id="IPR043519">
    <property type="entry name" value="NT_sf"/>
</dbReference>
<comment type="caution">
    <text evidence="12">The sequence shown here is derived from an EMBL/GenBank/DDBJ whole genome shotgun (WGS) entry which is preliminary data.</text>
</comment>
<evidence type="ECO:0000256" key="4">
    <source>
        <dbReference type="ARBA" id="ARBA00022694"/>
    </source>
</evidence>
<dbReference type="InterPro" id="IPR050264">
    <property type="entry name" value="Bact_CCA-adding_enz_type3_sf"/>
</dbReference>
<organism evidence="12 13">
    <name type="scientific">Geodia barretti</name>
    <name type="common">Barrett's horny sponge</name>
    <dbReference type="NCBI Taxonomy" id="519541"/>
    <lineage>
        <taxon>Eukaryota</taxon>
        <taxon>Metazoa</taxon>
        <taxon>Porifera</taxon>
        <taxon>Demospongiae</taxon>
        <taxon>Heteroscleromorpha</taxon>
        <taxon>Tetractinellida</taxon>
        <taxon>Astrophorina</taxon>
        <taxon>Geodiidae</taxon>
        <taxon>Geodia</taxon>
    </lineage>
</organism>
<name>A0AA35SLD9_GEOBA</name>
<dbReference type="EMBL" id="CASHTH010002581">
    <property type="protein sequence ID" value="CAI8032008.1"/>
    <property type="molecule type" value="Genomic_DNA"/>
</dbReference>
<dbReference type="GO" id="GO:0000166">
    <property type="term" value="F:nucleotide binding"/>
    <property type="evidence" value="ECO:0007669"/>
    <property type="project" value="UniProtKB-KW"/>
</dbReference>
<keyword evidence="5" id="KW-0548">Nucleotidyltransferase</keyword>
<dbReference type="SUPFAM" id="SSF81301">
    <property type="entry name" value="Nucleotidyltransferase"/>
    <property type="match status" value="1"/>
</dbReference>
<gene>
    <name evidence="12" type="ORF">GBAR_LOCUS18125</name>
</gene>
<evidence type="ECO:0000256" key="3">
    <source>
        <dbReference type="ARBA" id="ARBA00022679"/>
    </source>
</evidence>
<keyword evidence="8" id="KW-0460">Magnesium</keyword>
<dbReference type="Gene3D" id="1.10.3090.10">
    <property type="entry name" value="cca-adding enzyme, domain 2"/>
    <property type="match status" value="1"/>
</dbReference>
<keyword evidence="6" id="KW-0479">Metal-binding</keyword>
<evidence type="ECO:0000256" key="6">
    <source>
        <dbReference type="ARBA" id="ARBA00022723"/>
    </source>
</evidence>
<evidence type="ECO:0000256" key="5">
    <source>
        <dbReference type="ARBA" id="ARBA00022695"/>
    </source>
</evidence>
<reference evidence="12" key="1">
    <citation type="submission" date="2023-03" db="EMBL/GenBank/DDBJ databases">
        <authorList>
            <person name="Steffen K."/>
            <person name="Cardenas P."/>
        </authorList>
    </citation>
    <scope>NUCLEOTIDE SEQUENCE</scope>
</reference>
<dbReference type="Pfam" id="PF12627">
    <property type="entry name" value="PolyA_pol_RNAbd"/>
    <property type="match status" value="1"/>
</dbReference>
<dbReference type="Proteomes" id="UP001174909">
    <property type="component" value="Unassembled WGS sequence"/>
</dbReference>
<evidence type="ECO:0000259" key="10">
    <source>
        <dbReference type="Pfam" id="PF01743"/>
    </source>
</evidence>
<dbReference type="GO" id="GO:0016779">
    <property type="term" value="F:nucleotidyltransferase activity"/>
    <property type="evidence" value="ECO:0007669"/>
    <property type="project" value="UniProtKB-KW"/>
</dbReference>
<proteinExistence type="inferred from homology"/>
<dbReference type="GO" id="GO:0000049">
    <property type="term" value="F:tRNA binding"/>
    <property type="evidence" value="ECO:0007669"/>
    <property type="project" value="TreeGrafter"/>
</dbReference>
<evidence type="ECO:0000256" key="1">
    <source>
        <dbReference type="ARBA" id="ARBA00001946"/>
    </source>
</evidence>
<dbReference type="GO" id="GO:0001680">
    <property type="term" value="P:tRNA 3'-terminal CCA addition"/>
    <property type="evidence" value="ECO:0007669"/>
    <property type="project" value="UniProtKB-ARBA"/>
</dbReference>
<protein>
    <submittedName>
        <fullName evidence="12">CCA tRNA nucleotidyltransferase 1, mitochondrial</fullName>
    </submittedName>
</protein>
<dbReference type="Pfam" id="PF01743">
    <property type="entry name" value="PolyA_pol"/>
    <property type="match status" value="1"/>
</dbReference>
<accession>A0AA35SLD9</accession>
<dbReference type="SUPFAM" id="SSF81891">
    <property type="entry name" value="Poly A polymerase C-terminal region-like"/>
    <property type="match status" value="1"/>
</dbReference>
<dbReference type="CDD" id="cd05398">
    <property type="entry name" value="NT_ClassII-CCAase"/>
    <property type="match status" value="1"/>
</dbReference>
<evidence type="ECO:0000256" key="8">
    <source>
        <dbReference type="ARBA" id="ARBA00022842"/>
    </source>
</evidence>
<evidence type="ECO:0000259" key="11">
    <source>
        <dbReference type="Pfam" id="PF12627"/>
    </source>
</evidence>
<dbReference type="AlphaFoldDB" id="A0AA35SLD9"/>
<dbReference type="InterPro" id="IPR032828">
    <property type="entry name" value="PolyA_RNA-bd"/>
</dbReference>
<evidence type="ECO:0000313" key="12">
    <source>
        <dbReference type="EMBL" id="CAI8032008.1"/>
    </source>
</evidence>
<dbReference type="Gene3D" id="3.30.460.10">
    <property type="entry name" value="Beta Polymerase, domain 2"/>
    <property type="match status" value="1"/>
</dbReference>
<dbReference type="PANTHER" id="PTHR46173">
    <property type="entry name" value="CCA TRNA NUCLEOTIDYLTRANSFERASE 1, MITOCHONDRIAL"/>
    <property type="match status" value="1"/>
</dbReference>
<sequence length="402" mass="43914">MTAPVTRAVVKALTADGADVRFVGGCVRDALLGRESADIDIGTPDPPERVMGLLGRAGIETRTFTRSQHGTVTAVAGGNRYEITTLRRDERTDGRHAEVAFTDDWEQDAARRDFTINAMSVTPDGVLHDYFGGQADLAAGRVRFVGDPATRIAEDHLRLLRFFRFYAWYGKGVPDAAALDACKAAAHTIPSLSGERVQAEMLKLLAAPDPLAPLAAMRDAGVLAQLLPEASEAKRLARLVAIEGSVGDGDRIRRLGALIADAEAAHDVAARWRLAGADAARLAALCAPPAPLTPDLDRRTQRRRLYRLGPGLFRDLVLLAWAAETMARTRRLGGQCWRQPAPGKSQPARLRAEFWHARGVRRRRWAAFVRRRGLVRRTAISRPTARPRLLQLRELAAGGSQE</sequence>
<dbReference type="GO" id="GO:0046872">
    <property type="term" value="F:metal ion binding"/>
    <property type="evidence" value="ECO:0007669"/>
    <property type="project" value="UniProtKB-KW"/>
</dbReference>
<keyword evidence="13" id="KW-1185">Reference proteome</keyword>
<dbReference type="InterPro" id="IPR002646">
    <property type="entry name" value="PolA_pol_head_dom"/>
</dbReference>
<comment type="similarity">
    <text evidence="2 9">Belongs to the tRNA nucleotidyltransferase/poly(A) polymerase family.</text>
</comment>
<keyword evidence="7" id="KW-0547">Nucleotide-binding</keyword>
<evidence type="ECO:0000256" key="9">
    <source>
        <dbReference type="RuleBase" id="RU003953"/>
    </source>
</evidence>